<keyword evidence="2" id="KW-1185">Reference proteome</keyword>
<evidence type="ECO:0000313" key="1">
    <source>
        <dbReference type="EMBL" id="KAJ0024579.1"/>
    </source>
</evidence>
<accession>A0ACC0XUL3</accession>
<comment type="caution">
    <text evidence="1">The sequence shown here is derived from an EMBL/GenBank/DDBJ whole genome shotgun (WGS) entry which is preliminary data.</text>
</comment>
<dbReference type="EMBL" id="CM047745">
    <property type="protein sequence ID" value="KAJ0024579.1"/>
    <property type="molecule type" value="Genomic_DNA"/>
</dbReference>
<evidence type="ECO:0000313" key="2">
    <source>
        <dbReference type="Proteomes" id="UP001163603"/>
    </source>
</evidence>
<proteinExistence type="predicted"/>
<reference evidence="2" key="1">
    <citation type="journal article" date="2023" name="G3 (Bethesda)">
        <title>Genome assembly and association tests identify interacting loci associated with vigor, precocity, and sex in interspecific pistachio rootstocks.</title>
        <authorList>
            <person name="Palmer W."/>
            <person name="Jacygrad E."/>
            <person name="Sagayaradj S."/>
            <person name="Cavanaugh K."/>
            <person name="Han R."/>
            <person name="Bertier L."/>
            <person name="Beede B."/>
            <person name="Kafkas S."/>
            <person name="Golino D."/>
            <person name="Preece J."/>
            <person name="Michelmore R."/>
        </authorList>
    </citation>
    <scope>NUCLEOTIDE SEQUENCE [LARGE SCALE GENOMIC DNA]</scope>
</reference>
<gene>
    <name evidence="1" type="ORF">Pint_07527</name>
</gene>
<sequence>MFDAYNNHINKGLEVELNLDGFRFEDQLGIKRKVDNYRCVDLSGLLKVIAGYGKSVFGVVDSKGDVDATIHNNEKGGQSHTLMIKSKSIGTEDSIRYAFRHGRYTVPAIPLPQCEGCFCFVAVHSRYTELHLSIKITTNFMLVPLLQSPKTESSEIPSYSDGKLLLLEGSTPLKHVGNLAVSIIKTEKEPENEICKYRSRIKNHEMALKIVDDQTAEVEQVFSQLQASTEPHILTDPYSLLTKEEITRRIESRGQSVAAVLCCVGKEFPLQELRTDFIEDIVSLVALIGRAWTSKLSRSFRAACALEEYEKNGEVNYTHGKAAERGELDGSDPQRRLALPETILPCGDTPPGFMGYAVNMVDLDEHYVYTRTDAGDGLRETLFYRLFGELQVYRTREDMIEARACIKHGAISLDGGILKENGLICLGRWNPTICFPVVGQVDMLPSLESIEKLNQIEEKKLKLGKLMCLKEKHNTTHEKALKKFNKKKEKYKERKFEISPKLRDYYLEYGNPEEE</sequence>
<dbReference type="Proteomes" id="UP001163603">
    <property type="component" value="Chromosome 10"/>
</dbReference>
<organism evidence="1 2">
    <name type="scientific">Pistacia integerrima</name>
    <dbReference type="NCBI Taxonomy" id="434235"/>
    <lineage>
        <taxon>Eukaryota</taxon>
        <taxon>Viridiplantae</taxon>
        <taxon>Streptophyta</taxon>
        <taxon>Embryophyta</taxon>
        <taxon>Tracheophyta</taxon>
        <taxon>Spermatophyta</taxon>
        <taxon>Magnoliopsida</taxon>
        <taxon>eudicotyledons</taxon>
        <taxon>Gunneridae</taxon>
        <taxon>Pentapetalae</taxon>
        <taxon>rosids</taxon>
        <taxon>malvids</taxon>
        <taxon>Sapindales</taxon>
        <taxon>Anacardiaceae</taxon>
        <taxon>Pistacia</taxon>
    </lineage>
</organism>
<name>A0ACC0XUL3_9ROSI</name>
<protein>
    <submittedName>
        <fullName evidence="1">Uncharacterized protein</fullName>
    </submittedName>
</protein>